<sequence>MCEASFVASQKQLRPDLSEIKFPPPTTRPCRDTRCHKLPRLLTADSDPIKTLPGLDFPLRPFLRMSERAAVHPLRKGRVGG</sequence>
<dbReference type="EMBL" id="BPLR01014445">
    <property type="protein sequence ID" value="GIY68801.1"/>
    <property type="molecule type" value="Genomic_DNA"/>
</dbReference>
<gene>
    <name evidence="1" type="ORF">CEXT_85791</name>
</gene>
<evidence type="ECO:0000313" key="2">
    <source>
        <dbReference type="Proteomes" id="UP001054945"/>
    </source>
</evidence>
<comment type="caution">
    <text evidence="1">The sequence shown here is derived from an EMBL/GenBank/DDBJ whole genome shotgun (WGS) entry which is preliminary data.</text>
</comment>
<keyword evidence="2" id="KW-1185">Reference proteome</keyword>
<dbReference type="Proteomes" id="UP001054945">
    <property type="component" value="Unassembled WGS sequence"/>
</dbReference>
<reference evidence="1 2" key="1">
    <citation type="submission" date="2021-06" db="EMBL/GenBank/DDBJ databases">
        <title>Caerostris extrusa draft genome.</title>
        <authorList>
            <person name="Kono N."/>
            <person name="Arakawa K."/>
        </authorList>
    </citation>
    <scope>NUCLEOTIDE SEQUENCE [LARGE SCALE GENOMIC DNA]</scope>
</reference>
<name>A0AAV4VFA0_CAEEX</name>
<dbReference type="AlphaFoldDB" id="A0AAV4VFA0"/>
<accession>A0AAV4VFA0</accession>
<organism evidence="1 2">
    <name type="scientific">Caerostris extrusa</name>
    <name type="common">Bark spider</name>
    <name type="synonym">Caerostris bankana</name>
    <dbReference type="NCBI Taxonomy" id="172846"/>
    <lineage>
        <taxon>Eukaryota</taxon>
        <taxon>Metazoa</taxon>
        <taxon>Ecdysozoa</taxon>
        <taxon>Arthropoda</taxon>
        <taxon>Chelicerata</taxon>
        <taxon>Arachnida</taxon>
        <taxon>Araneae</taxon>
        <taxon>Araneomorphae</taxon>
        <taxon>Entelegynae</taxon>
        <taxon>Araneoidea</taxon>
        <taxon>Araneidae</taxon>
        <taxon>Caerostris</taxon>
    </lineage>
</organism>
<protein>
    <submittedName>
        <fullName evidence="1">Uncharacterized protein</fullName>
    </submittedName>
</protein>
<evidence type="ECO:0000313" key="1">
    <source>
        <dbReference type="EMBL" id="GIY68801.1"/>
    </source>
</evidence>
<proteinExistence type="predicted"/>